<dbReference type="InterPro" id="IPR050903">
    <property type="entry name" value="Bact_Chemotaxis_MeTrfase"/>
</dbReference>
<dbReference type="EMBL" id="CP073355">
    <property type="protein sequence ID" value="URA10150.1"/>
    <property type="molecule type" value="Genomic_DNA"/>
</dbReference>
<accession>A0AAX3BDF3</accession>
<keyword evidence="3" id="KW-1185">Reference proteome</keyword>
<dbReference type="InterPro" id="IPR022642">
    <property type="entry name" value="CheR_C"/>
</dbReference>
<dbReference type="KEGG" id="taqu:KDW03_11820"/>
<dbReference type="PANTHER" id="PTHR24422">
    <property type="entry name" value="CHEMOTAXIS PROTEIN METHYLTRANSFERASE"/>
    <property type="match status" value="1"/>
</dbReference>
<dbReference type="InterPro" id="IPR000780">
    <property type="entry name" value="CheR_MeTrfase"/>
</dbReference>
<name>A0AAX3BDF3_9SPIR</name>
<proteinExistence type="predicted"/>
<dbReference type="Gene3D" id="3.40.50.150">
    <property type="entry name" value="Vaccinia Virus protein VP39"/>
    <property type="match status" value="1"/>
</dbReference>
<dbReference type="SUPFAM" id="SSF48452">
    <property type="entry name" value="TPR-like"/>
    <property type="match status" value="1"/>
</dbReference>
<dbReference type="RefSeq" id="WP_271435281.1">
    <property type="nucleotide sequence ID" value="NZ_CP073355.1"/>
</dbReference>
<sequence length="483" mass="56880">MERYLKEAKKILKEVTGISLTEEKDSFLLSIINTILQRENFSPDAYLALLQSDFRRVIELATYFTVQETSFYRNRDHFRTLKEIILPELITLKKDKKLSILSAGCATGEEPYTIAMILDDSFQDALKDWEVTLCAVDISQEAIKEAQKGIYSEYKMKNIDNYYIEKYFEKEVRNLRTLYHLKSHIKSKVLFFHQNLLAPGGILDSMKFDIIFCENVIIYFDNLSIEKLIQKFYNSLNTHGYLFLGYSETLNMVHHRFALCWHDHTYYYKKEEQKKEEQKLEVEIKKTENKKLSVCENHVLSTSEEGVKKELFESYDEFLYHIMKNYLTNRDAKMMELYSCFFQMYSRDPSFIQDEKAFLLFGEFFIDKNNLAEAQKMGEMAVEKRANSLDAHNLNACIFLLSDRPTEALLSVSIAYRLNQNNKITLYLMYKVYTMLNNKTKAREIFAILKEVGDDGSGSFFPYNPNRRVQFYTAINKIISEEV</sequence>
<dbReference type="Proteomes" id="UP001056539">
    <property type="component" value="Chromosome"/>
</dbReference>
<evidence type="ECO:0000313" key="3">
    <source>
        <dbReference type="Proteomes" id="UP001056539"/>
    </source>
</evidence>
<reference evidence="2" key="1">
    <citation type="submission" date="2021-04" db="EMBL/GenBank/DDBJ databases">
        <authorList>
            <person name="Postec A."/>
        </authorList>
    </citation>
    <scope>NUCLEOTIDE SEQUENCE</scope>
    <source>
        <strain evidence="2">F1F22</strain>
    </source>
</reference>
<dbReference type="PROSITE" id="PS50123">
    <property type="entry name" value="CHER"/>
    <property type="match status" value="1"/>
</dbReference>
<dbReference type="SMART" id="SM00138">
    <property type="entry name" value="MeTrc"/>
    <property type="match status" value="1"/>
</dbReference>
<feature type="domain" description="CheR-type methyltransferase" evidence="1">
    <location>
        <begin position="1"/>
        <end position="272"/>
    </location>
</feature>
<dbReference type="InterPro" id="IPR029063">
    <property type="entry name" value="SAM-dependent_MTases_sf"/>
</dbReference>
<dbReference type="Gene3D" id="1.25.40.10">
    <property type="entry name" value="Tetratricopeptide repeat domain"/>
    <property type="match status" value="1"/>
</dbReference>
<dbReference type="Pfam" id="PF01739">
    <property type="entry name" value="CheR"/>
    <property type="match status" value="1"/>
</dbReference>
<dbReference type="InterPro" id="IPR011990">
    <property type="entry name" value="TPR-like_helical_dom_sf"/>
</dbReference>
<dbReference type="GO" id="GO:0008757">
    <property type="term" value="F:S-adenosylmethionine-dependent methyltransferase activity"/>
    <property type="evidence" value="ECO:0007669"/>
    <property type="project" value="InterPro"/>
</dbReference>
<organism evidence="2 3">
    <name type="scientific">Thermospira aquatica</name>
    <dbReference type="NCBI Taxonomy" id="2828656"/>
    <lineage>
        <taxon>Bacteria</taxon>
        <taxon>Pseudomonadati</taxon>
        <taxon>Spirochaetota</taxon>
        <taxon>Spirochaetia</taxon>
        <taxon>Brevinematales</taxon>
        <taxon>Thermospiraceae</taxon>
        <taxon>Thermospira</taxon>
    </lineage>
</organism>
<dbReference type="PANTHER" id="PTHR24422:SF10">
    <property type="entry name" value="CHEMOTAXIS PROTEIN METHYLTRANSFERASE 2"/>
    <property type="match status" value="1"/>
</dbReference>
<evidence type="ECO:0000259" key="1">
    <source>
        <dbReference type="PROSITE" id="PS50123"/>
    </source>
</evidence>
<dbReference type="PRINTS" id="PR00996">
    <property type="entry name" value="CHERMTFRASE"/>
</dbReference>
<evidence type="ECO:0000313" key="2">
    <source>
        <dbReference type="EMBL" id="URA10150.1"/>
    </source>
</evidence>
<protein>
    <submittedName>
        <fullName evidence="2">Protein-glutamate O-methyltransferase CheR</fullName>
    </submittedName>
</protein>
<dbReference type="AlphaFoldDB" id="A0AAX3BDF3"/>
<gene>
    <name evidence="2" type="ORF">KDW03_11820</name>
</gene>
<reference evidence="2" key="2">
    <citation type="submission" date="2022-06" db="EMBL/GenBank/DDBJ databases">
        <title>Thermospira aquatica gen. nov., sp. nov.</title>
        <authorList>
            <person name="Ben Ali Gam Z."/>
            <person name="Labat M."/>
        </authorList>
    </citation>
    <scope>NUCLEOTIDE SEQUENCE</scope>
    <source>
        <strain evidence="2">F1F22</strain>
    </source>
</reference>
<dbReference type="SUPFAM" id="SSF53335">
    <property type="entry name" value="S-adenosyl-L-methionine-dependent methyltransferases"/>
    <property type="match status" value="1"/>
</dbReference>